<protein>
    <submittedName>
        <fullName evidence="2">Uncharacterized protein</fullName>
    </submittedName>
</protein>
<sequence>MCCREENGEGPRGTERERKKTSNAPMVWRQLVSSRPPLPVSHRAAELHMVGAQTVLVPMSFRAAPLDHASLFVVLWGP</sequence>
<feature type="compositionally biased region" description="Basic and acidic residues" evidence="1">
    <location>
        <begin position="1"/>
        <end position="20"/>
    </location>
</feature>
<name>A0A7J5Y3N5_DISMA</name>
<reference evidence="2 3" key="1">
    <citation type="submission" date="2020-03" db="EMBL/GenBank/DDBJ databases">
        <title>Dissostichus mawsoni Genome sequencing and assembly.</title>
        <authorList>
            <person name="Park H."/>
        </authorList>
    </citation>
    <scope>NUCLEOTIDE SEQUENCE [LARGE SCALE GENOMIC DNA]</scope>
    <source>
        <strain evidence="2">DM0001</strain>
        <tissue evidence="2">Muscle</tissue>
    </source>
</reference>
<organism evidence="2 3">
    <name type="scientific">Dissostichus mawsoni</name>
    <name type="common">Antarctic cod</name>
    <dbReference type="NCBI Taxonomy" id="36200"/>
    <lineage>
        <taxon>Eukaryota</taxon>
        <taxon>Metazoa</taxon>
        <taxon>Chordata</taxon>
        <taxon>Craniata</taxon>
        <taxon>Vertebrata</taxon>
        <taxon>Euteleostomi</taxon>
        <taxon>Actinopterygii</taxon>
        <taxon>Neopterygii</taxon>
        <taxon>Teleostei</taxon>
        <taxon>Neoteleostei</taxon>
        <taxon>Acanthomorphata</taxon>
        <taxon>Eupercaria</taxon>
        <taxon>Perciformes</taxon>
        <taxon>Notothenioidei</taxon>
        <taxon>Nototheniidae</taxon>
        <taxon>Dissostichus</taxon>
    </lineage>
</organism>
<accession>A0A7J5Y3N5</accession>
<evidence type="ECO:0000313" key="3">
    <source>
        <dbReference type="Proteomes" id="UP000518266"/>
    </source>
</evidence>
<feature type="region of interest" description="Disordered" evidence="1">
    <location>
        <begin position="1"/>
        <end position="23"/>
    </location>
</feature>
<dbReference type="EMBL" id="JAAKFY010000017">
    <property type="protein sequence ID" value="KAF3843980.1"/>
    <property type="molecule type" value="Genomic_DNA"/>
</dbReference>
<dbReference type="Proteomes" id="UP000518266">
    <property type="component" value="Unassembled WGS sequence"/>
</dbReference>
<keyword evidence="3" id="KW-1185">Reference proteome</keyword>
<evidence type="ECO:0000313" key="2">
    <source>
        <dbReference type="EMBL" id="KAF3843980.1"/>
    </source>
</evidence>
<dbReference type="AlphaFoldDB" id="A0A7J5Y3N5"/>
<gene>
    <name evidence="2" type="ORF">F7725_016028</name>
</gene>
<evidence type="ECO:0000256" key="1">
    <source>
        <dbReference type="SAM" id="MobiDB-lite"/>
    </source>
</evidence>
<proteinExistence type="predicted"/>
<comment type="caution">
    <text evidence="2">The sequence shown here is derived from an EMBL/GenBank/DDBJ whole genome shotgun (WGS) entry which is preliminary data.</text>
</comment>